<comment type="caution">
    <text evidence="1">The sequence shown here is derived from an EMBL/GenBank/DDBJ whole genome shotgun (WGS) entry which is preliminary data.</text>
</comment>
<feature type="non-terminal residue" evidence="1">
    <location>
        <position position="1"/>
    </location>
</feature>
<evidence type="ECO:0000313" key="1">
    <source>
        <dbReference type="EMBL" id="ETJ44234.1"/>
    </source>
</evidence>
<keyword evidence="1" id="KW-0489">Methyltransferase</keyword>
<keyword evidence="1" id="KW-0808">Transferase</keyword>
<sequence length="70" mass="7446">AEREPSLPADVRSWLAFADQKVAEVGVLARALAQGQQAVAQELALDARLREERATHPGVNRAEVRSAAGA</sequence>
<accession>W1YST0</accession>
<dbReference type="InterPro" id="IPR038071">
    <property type="entry name" value="UROD/MetE-like_sf"/>
</dbReference>
<gene>
    <name evidence="1" type="ORF">Q604_UNBC01737G0001</name>
</gene>
<reference evidence="1" key="1">
    <citation type="submission" date="2013-12" db="EMBL/GenBank/DDBJ databases">
        <title>A Varibaculum cambriense genome reconstructed from a premature infant gut community with otherwise low bacterial novelty that shifts toward anaerobic metabolism during the third week of life.</title>
        <authorList>
            <person name="Brown C.T."/>
            <person name="Sharon I."/>
            <person name="Thomas B.C."/>
            <person name="Castelle C.J."/>
            <person name="Morowitz M.J."/>
            <person name="Banfield J.F."/>
        </authorList>
    </citation>
    <scope>NUCLEOTIDE SEQUENCE</scope>
</reference>
<feature type="non-terminal residue" evidence="1">
    <location>
        <position position="70"/>
    </location>
</feature>
<dbReference type="GO" id="GO:0032259">
    <property type="term" value="P:methylation"/>
    <property type="evidence" value="ECO:0007669"/>
    <property type="project" value="UniProtKB-KW"/>
</dbReference>
<dbReference type="Gene3D" id="3.20.20.210">
    <property type="match status" value="1"/>
</dbReference>
<organism evidence="1">
    <name type="scientific">human gut metagenome</name>
    <dbReference type="NCBI Taxonomy" id="408170"/>
    <lineage>
        <taxon>unclassified sequences</taxon>
        <taxon>metagenomes</taxon>
        <taxon>organismal metagenomes</taxon>
    </lineage>
</organism>
<dbReference type="GO" id="GO:0008168">
    <property type="term" value="F:methyltransferase activity"/>
    <property type="evidence" value="ECO:0007669"/>
    <property type="project" value="UniProtKB-KW"/>
</dbReference>
<protein>
    <submittedName>
        <fullName evidence="1">5-methyltetrahydropteroyltriglutamate-homocysteine methyltransferase</fullName>
    </submittedName>
</protein>
<dbReference type="AlphaFoldDB" id="W1YST0"/>
<proteinExistence type="predicted"/>
<name>W1YST0_9ZZZZ</name>
<dbReference type="EMBL" id="AZMM01001737">
    <property type="protein sequence ID" value="ETJ44234.1"/>
    <property type="molecule type" value="Genomic_DNA"/>
</dbReference>